<evidence type="ECO:0000256" key="7">
    <source>
        <dbReference type="SAM" id="Phobius"/>
    </source>
</evidence>
<protein>
    <submittedName>
        <fullName evidence="9">Putative amino acid efflux protein</fullName>
    </submittedName>
</protein>
<evidence type="ECO:0000256" key="1">
    <source>
        <dbReference type="ARBA" id="ARBA00004141"/>
    </source>
</evidence>
<dbReference type="Pfam" id="PF00892">
    <property type="entry name" value="EamA"/>
    <property type="match status" value="1"/>
</dbReference>
<feature type="domain" description="EamA" evidence="8">
    <location>
        <begin position="149"/>
        <end position="281"/>
    </location>
</feature>
<feature type="transmembrane region" description="Helical" evidence="7">
    <location>
        <begin position="97"/>
        <end position="115"/>
    </location>
</feature>
<feature type="transmembrane region" description="Helical" evidence="7">
    <location>
        <begin position="71"/>
        <end position="91"/>
    </location>
</feature>
<keyword evidence="10" id="KW-1185">Reference proteome</keyword>
<organism evidence="9 10">
    <name type="scientific">Gordonia malaquae NBRC 108250</name>
    <dbReference type="NCBI Taxonomy" id="1223542"/>
    <lineage>
        <taxon>Bacteria</taxon>
        <taxon>Bacillati</taxon>
        <taxon>Actinomycetota</taxon>
        <taxon>Actinomycetes</taxon>
        <taxon>Mycobacteriales</taxon>
        <taxon>Gordoniaceae</taxon>
        <taxon>Gordonia</taxon>
    </lineage>
</organism>
<dbReference type="eggNOG" id="COG5006">
    <property type="taxonomic scope" value="Bacteria"/>
</dbReference>
<dbReference type="PANTHER" id="PTHR32322:SF2">
    <property type="entry name" value="EAMA DOMAIN-CONTAINING PROTEIN"/>
    <property type="match status" value="1"/>
</dbReference>
<feature type="transmembrane region" description="Helical" evidence="7">
    <location>
        <begin position="239"/>
        <end position="259"/>
    </location>
</feature>
<dbReference type="Proteomes" id="UP000035009">
    <property type="component" value="Unassembled WGS sequence"/>
</dbReference>
<feature type="region of interest" description="Disordered" evidence="6">
    <location>
        <begin position="284"/>
        <end position="341"/>
    </location>
</feature>
<feature type="compositionally biased region" description="Basic and acidic residues" evidence="6">
    <location>
        <begin position="332"/>
        <end position="341"/>
    </location>
</feature>
<evidence type="ECO:0000256" key="4">
    <source>
        <dbReference type="ARBA" id="ARBA00022989"/>
    </source>
</evidence>
<evidence type="ECO:0000256" key="5">
    <source>
        <dbReference type="ARBA" id="ARBA00023136"/>
    </source>
</evidence>
<comment type="similarity">
    <text evidence="2">Belongs to the EamA transporter family.</text>
</comment>
<evidence type="ECO:0000256" key="2">
    <source>
        <dbReference type="ARBA" id="ARBA00007362"/>
    </source>
</evidence>
<feature type="transmembrane region" description="Helical" evidence="7">
    <location>
        <begin position="181"/>
        <end position="201"/>
    </location>
</feature>
<reference evidence="9 10" key="1">
    <citation type="submission" date="2013-02" db="EMBL/GenBank/DDBJ databases">
        <title>Whole genome shotgun sequence of Gordonia malaquae NBRC 108250.</title>
        <authorList>
            <person name="Yoshida I."/>
            <person name="Hosoyama A."/>
            <person name="Tsuchikane K."/>
            <person name="Ando Y."/>
            <person name="Baba S."/>
            <person name="Ohji S."/>
            <person name="Hamada M."/>
            <person name="Tamura T."/>
            <person name="Yamazoe A."/>
            <person name="Yamazaki S."/>
            <person name="Fujita N."/>
        </authorList>
    </citation>
    <scope>NUCLEOTIDE SEQUENCE [LARGE SCALE GENOMIC DNA]</scope>
    <source>
        <strain evidence="9 10">NBRC 108250</strain>
    </source>
</reference>
<feature type="transmembrane region" description="Helical" evidence="7">
    <location>
        <begin position="12"/>
        <end position="35"/>
    </location>
</feature>
<evidence type="ECO:0000313" key="10">
    <source>
        <dbReference type="Proteomes" id="UP000035009"/>
    </source>
</evidence>
<dbReference type="SUPFAM" id="SSF103481">
    <property type="entry name" value="Multidrug resistance efflux transporter EmrE"/>
    <property type="match status" value="2"/>
</dbReference>
<feature type="transmembrane region" description="Helical" evidence="7">
    <location>
        <begin position="122"/>
        <end position="143"/>
    </location>
</feature>
<dbReference type="InterPro" id="IPR050638">
    <property type="entry name" value="AA-Vitamin_Transporters"/>
</dbReference>
<evidence type="ECO:0000256" key="6">
    <source>
        <dbReference type="SAM" id="MobiDB-lite"/>
    </source>
</evidence>
<sequence length="341" mass="35057">MNMKVGEARTGAAVAMIIGSCVSLQFGAAMAVHLFDDVGSWGATQLRLTIAALVLAAITRPRVLRWDRSQWRAVAAFGAVLAAMNGSFYAAIDRIPLGTAVAIEFLGPLILSAVLSRRRTDLLWVGLAFVGMMLLGVDSVLGATSLDPIGVLFALLAGLFWAGYILAGAKVSARVPGTGGLAAALVISSIVLLPMGGAAAAPAVGDWRLLALAAGTALLGSLIPYSLELSALRRLPKNVFGVLLSLEPAIAAVAGFVLLHQPIGVLPSLAIAAVIAASVGTTMSAETGTSGTDSTMTRGERRNRKKTPQRGQRAETSAEPSAAREPIGEPARTAEADVSAR</sequence>
<feature type="transmembrane region" description="Helical" evidence="7">
    <location>
        <begin position="207"/>
        <end position="227"/>
    </location>
</feature>
<gene>
    <name evidence="9" type="ORF">GM1_005_00350</name>
</gene>
<name>M3UTY7_GORML</name>
<evidence type="ECO:0000259" key="8">
    <source>
        <dbReference type="Pfam" id="PF00892"/>
    </source>
</evidence>
<feature type="compositionally biased region" description="Polar residues" evidence="6">
    <location>
        <begin position="284"/>
        <end position="297"/>
    </location>
</feature>
<dbReference type="AlphaFoldDB" id="M3UTY7"/>
<dbReference type="InterPro" id="IPR037185">
    <property type="entry name" value="EmrE-like"/>
</dbReference>
<comment type="caution">
    <text evidence="9">The sequence shown here is derived from an EMBL/GenBank/DDBJ whole genome shotgun (WGS) entry which is preliminary data.</text>
</comment>
<comment type="subcellular location">
    <subcellularLocation>
        <location evidence="1">Membrane</location>
        <topology evidence="1">Multi-pass membrane protein</topology>
    </subcellularLocation>
</comment>
<feature type="transmembrane region" description="Helical" evidence="7">
    <location>
        <begin position="265"/>
        <end position="285"/>
    </location>
</feature>
<evidence type="ECO:0000256" key="3">
    <source>
        <dbReference type="ARBA" id="ARBA00022692"/>
    </source>
</evidence>
<feature type="transmembrane region" description="Helical" evidence="7">
    <location>
        <begin position="41"/>
        <end position="59"/>
    </location>
</feature>
<keyword evidence="5 7" id="KW-0472">Membrane</keyword>
<dbReference type="EMBL" id="BAOP01000005">
    <property type="protein sequence ID" value="GAC78852.1"/>
    <property type="molecule type" value="Genomic_DNA"/>
</dbReference>
<dbReference type="InterPro" id="IPR000620">
    <property type="entry name" value="EamA_dom"/>
</dbReference>
<feature type="transmembrane region" description="Helical" evidence="7">
    <location>
        <begin position="149"/>
        <end position="169"/>
    </location>
</feature>
<dbReference type="PANTHER" id="PTHR32322">
    <property type="entry name" value="INNER MEMBRANE TRANSPORTER"/>
    <property type="match status" value="1"/>
</dbReference>
<keyword evidence="3 7" id="KW-0812">Transmembrane</keyword>
<evidence type="ECO:0000313" key="9">
    <source>
        <dbReference type="EMBL" id="GAC78852.1"/>
    </source>
</evidence>
<proteinExistence type="inferred from homology"/>
<dbReference type="STRING" id="410332.SAMN04488550_0363"/>
<keyword evidence="4 7" id="KW-1133">Transmembrane helix</keyword>
<dbReference type="PROSITE" id="PS51257">
    <property type="entry name" value="PROKAR_LIPOPROTEIN"/>
    <property type="match status" value="1"/>
</dbReference>
<dbReference type="GO" id="GO:0016020">
    <property type="term" value="C:membrane"/>
    <property type="evidence" value="ECO:0007669"/>
    <property type="project" value="UniProtKB-SubCell"/>
</dbReference>
<accession>M3UTY7</accession>